<proteinExistence type="predicted"/>
<dbReference type="InterPro" id="IPR039445">
    <property type="entry name" value="DauR-like_HTH"/>
</dbReference>
<gene>
    <name evidence="3" type="ORF">QRX50_40645</name>
</gene>
<reference evidence="3 4" key="1">
    <citation type="submission" date="2023-06" db="EMBL/GenBank/DDBJ databases">
        <authorList>
            <person name="Oyuntsetseg B."/>
            <person name="Kim S.B."/>
        </authorList>
    </citation>
    <scope>NUCLEOTIDE SEQUENCE [LARGE SCALE GENOMIC DNA]</scope>
    <source>
        <strain evidence="3 4">2-15</strain>
    </source>
</reference>
<dbReference type="InterPro" id="IPR039446">
    <property type="entry name" value="DauR-like"/>
</dbReference>
<dbReference type="Pfam" id="PF08348">
    <property type="entry name" value="PAS_6"/>
    <property type="match status" value="1"/>
</dbReference>
<evidence type="ECO:0000259" key="1">
    <source>
        <dbReference type="Pfam" id="PF08348"/>
    </source>
</evidence>
<dbReference type="KEGG" id="acab:QRX50_40645"/>
<dbReference type="InterPro" id="IPR013559">
    <property type="entry name" value="YheO"/>
</dbReference>
<dbReference type="EMBL" id="CP127294">
    <property type="protein sequence ID" value="WIX77652.1"/>
    <property type="molecule type" value="Genomic_DNA"/>
</dbReference>
<keyword evidence="4" id="KW-1185">Reference proteome</keyword>
<dbReference type="Pfam" id="PF13309">
    <property type="entry name" value="HTH_22"/>
    <property type="match status" value="1"/>
</dbReference>
<sequence>MDGRTARWAPVCEAIVRLLSPHAEVVLHDPRTDCVLGIWNAFSGREPGDPSLLGELDGLRPAGKDVYGPYPKSLPDGRRLSSVSAVVRDEHGNAEVVLCVNVDRTAFDQAAQLLSGFAAPVTGQPQALFERDWTETLNDVVGEFVRDQATPVEVLTREQRLVLLARLDAAGVFAQRRSVPVVARALRISRSATYQLLAEMRKEPDADAS</sequence>
<feature type="domain" description="YheO-like" evidence="1">
    <location>
        <begin position="8"/>
        <end position="112"/>
    </location>
</feature>
<evidence type="ECO:0000313" key="4">
    <source>
        <dbReference type="Proteomes" id="UP001236014"/>
    </source>
</evidence>
<evidence type="ECO:0000259" key="2">
    <source>
        <dbReference type="Pfam" id="PF13309"/>
    </source>
</evidence>
<dbReference type="PANTHER" id="PTHR35568">
    <property type="entry name" value="TRANSCRIPTIONAL REGULATOR DAUR"/>
    <property type="match status" value="1"/>
</dbReference>
<evidence type="ECO:0000313" key="3">
    <source>
        <dbReference type="EMBL" id="WIX77652.1"/>
    </source>
</evidence>
<protein>
    <submittedName>
        <fullName evidence="3">PAS domain-containing protein</fullName>
    </submittedName>
</protein>
<dbReference type="AlphaFoldDB" id="A0A9Y2MWC4"/>
<name>A0A9Y2MWC4_9PSEU</name>
<dbReference type="Proteomes" id="UP001236014">
    <property type="component" value="Chromosome"/>
</dbReference>
<dbReference type="PANTHER" id="PTHR35568:SF1">
    <property type="entry name" value="TRANSCRIPTIONAL REGULATOR DAUR"/>
    <property type="match status" value="1"/>
</dbReference>
<accession>A0A9Y2MWC4</accession>
<dbReference type="RefSeq" id="WP_285968392.1">
    <property type="nucleotide sequence ID" value="NZ_CP127294.1"/>
</dbReference>
<feature type="domain" description="Transcriptional regulator DauR-like HTH" evidence="2">
    <location>
        <begin position="137"/>
        <end position="197"/>
    </location>
</feature>
<organism evidence="3 4">
    <name type="scientific">Amycolatopsis carbonis</name>
    <dbReference type="NCBI Taxonomy" id="715471"/>
    <lineage>
        <taxon>Bacteria</taxon>
        <taxon>Bacillati</taxon>
        <taxon>Actinomycetota</taxon>
        <taxon>Actinomycetes</taxon>
        <taxon>Pseudonocardiales</taxon>
        <taxon>Pseudonocardiaceae</taxon>
        <taxon>Amycolatopsis</taxon>
    </lineage>
</organism>